<dbReference type="InterPro" id="IPR013783">
    <property type="entry name" value="Ig-like_fold"/>
</dbReference>
<dbReference type="Gene3D" id="2.60.40.10">
    <property type="entry name" value="Immunoglobulins"/>
    <property type="match status" value="1"/>
</dbReference>
<dbReference type="PROSITE" id="PS51166">
    <property type="entry name" value="CBM20"/>
    <property type="match status" value="1"/>
</dbReference>
<dbReference type="SMART" id="SM01065">
    <property type="entry name" value="CBM_2"/>
    <property type="match status" value="1"/>
</dbReference>
<sequence length="99" mass="10657">MSPCGRAKIHVKLHGPAPIEYFAVTGSHEALGCWNPASGVPLEWRAGSWVTEKPVAIAPQHRVEFKFVRVGGAPGSVEWEDGPNRVLEVPVGKAGIHIQ</sequence>
<proteinExistence type="predicted"/>
<evidence type="ECO:0000313" key="2">
    <source>
        <dbReference type="EMBL" id="CAE8703201.1"/>
    </source>
</evidence>
<dbReference type="AlphaFoldDB" id="A0A813KK55"/>
<gene>
    <name evidence="2" type="ORF">PGLA2088_LOCUS32746</name>
</gene>
<evidence type="ECO:0000313" key="3">
    <source>
        <dbReference type="Proteomes" id="UP000626109"/>
    </source>
</evidence>
<dbReference type="EMBL" id="CAJNNW010030347">
    <property type="protein sequence ID" value="CAE8703201.1"/>
    <property type="molecule type" value="Genomic_DNA"/>
</dbReference>
<dbReference type="SUPFAM" id="SSF49452">
    <property type="entry name" value="Starch-binding domain-like"/>
    <property type="match status" value="1"/>
</dbReference>
<dbReference type="Pfam" id="PF00686">
    <property type="entry name" value="CBM_20"/>
    <property type="match status" value="1"/>
</dbReference>
<dbReference type="Proteomes" id="UP000626109">
    <property type="component" value="Unassembled WGS sequence"/>
</dbReference>
<dbReference type="PANTHER" id="PTHR15048:SF0">
    <property type="entry name" value="STARCH-BINDING DOMAIN-CONTAINING PROTEIN 1"/>
    <property type="match status" value="1"/>
</dbReference>
<dbReference type="InterPro" id="IPR013784">
    <property type="entry name" value="Carb-bd-like_fold"/>
</dbReference>
<protein>
    <recommendedName>
        <fullName evidence="1">CBM20 domain-containing protein</fullName>
    </recommendedName>
</protein>
<name>A0A813KK55_POLGL</name>
<dbReference type="GO" id="GO:2001070">
    <property type="term" value="F:starch binding"/>
    <property type="evidence" value="ECO:0007669"/>
    <property type="project" value="InterPro"/>
</dbReference>
<dbReference type="PANTHER" id="PTHR15048">
    <property type="entry name" value="STARCH-BINDING DOMAIN-CONTAINING PROTEIN 1"/>
    <property type="match status" value="1"/>
</dbReference>
<feature type="domain" description="CBM20" evidence="1">
    <location>
        <begin position="1"/>
        <end position="99"/>
    </location>
</feature>
<dbReference type="GO" id="GO:0016020">
    <property type="term" value="C:membrane"/>
    <property type="evidence" value="ECO:0007669"/>
    <property type="project" value="TreeGrafter"/>
</dbReference>
<feature type="non-terminal residue" evidence="2">
    <location>
        <position position="99"/>
    </location>
</feature>
<evidence type="ECO:0000259" key="1">
    <source>
        <dbReference type="PROSITE" id="PS51166"/>
    </source>
</evidence>
<organism evidence="2 3">
    <name type="scientific">Polarella glacialis</name>
    <name type="common">Dinoflagellate</name>
    <dbReference type="NCBI Taxonomy" id="89957"/>
    <lineage>
        <taxon>Eukaryota</taxon>
        <taxon>Sar</taxon>
        <taxon>Alveolata</taxon>
        <taxon>Dinophyceae</taxon>
        <taxon>Suessiales</taxon>
        <taxon>Suessiaceae</taxon>
        <taxon>Polarella</taxon>
    </lineage>
</organism>
<accession>A0A813KK55</accession>
<comment type="caution">
    <text evidence="2">The sequence shown here is derived from an EMBL/GenBank/DDBJ whole genome shotgun (WGS) entry which is preliminary data.</text>
</comment>
<dbReference type="InterPro" id="IPR002044">
    <property type="entry name" value="CBM20"/>
</dbReference>
<reference evidence="2" key="1">
    <citation type="submission" date="2021-02" db="EMBL/GenBank/DDBJ databases">
        <authorList>
            <person name="Dougan E. K."/>
            <person name="Rhodes N."/>
            <person name="Thang M."/>
            <person name="Chan C."/>
        </authorList>
    </citation>
    <scope>NUCLEOTIDE SEQUENCE</scope>
</reference>
<dbReference type="CDD" id="cd05467">
    <property type="entry name" value="CBM20"/>
    <property type="match status" value="1"/>
</dbReference>